<organism evidence="1 2">
    <name type="scientific">Agrobacterium bohemicum</name>
    <dbReference type="NCBI Taxonomy" id="2052828"/>
    <lineage>
        <taxon>Bacteria</taxon>
        <taxon>Pseudomonadati</taxon>
        <taxon>Pseudomonadota</taxon>
        <taxon>Alphaproteobacteria</taxon>
        <taxon>Hyphomicrobiales</taxon>
        <taxon>Rhizobiaceae</taxon>
        <taxon>Rhizobium/Agrobacterium group</taxon>
        <taxon>Agrobacterium</taxon>
    </lineage>
</organism>
<keyword evidence="2" id="KW-1185">Reference proteome</keyword>
<dbReference type="InterPro" id="IPR023393">
    <property type="entry name" value="START-like_dom_sf"/>
</dbReference>
<evidence type="ECO:0000313" key="2">
    <source>
        <dbReference type="Proteomes" id="UP000070498"/>
    </source>
</evidence>
<dbReference type="SUPFAM" id="SSF55961">
    <property type="entry name" value="Bet v1-like"/>
    <property type="match status" value="1"/>
</dbReference>
<accession>A0A135P596</accession>
<dbReference type="CDD" id="cd07812">
    <property type="entry name" value="SRPBCC"/>
    <property type="match status" value="1"/>
</dbReference>
<dbReference type="STRING" id="2052828.ATO67_00690"/>
<evidence type="ECO:0000313" key="1">
    <source>
        <dbReference type="EMBL" id="KXG86580.1"/>
    </source>
</evidence>
<dbReference type="AlphaFoldDB" id="A0A135P596"/>
<reference evidence="1 2" key="1">
    <citation type="submission" date="2015-11" db="EMBL/GenBank/DDBJ databases">
        <title>Draft genome sequence of Agrobacterium sp. R89-1.</title>
        <authorList>
            <person name="Zahradnik J."/>
            <person name="Kyslikova E."/>
            <person name="Palyzova A."/>
            <person name="Kyslik P."/>
        </authorList>
    </citation>
    <scope>NUCLEOTIDE SEQUENCE [LARGE SCALE GENOMIC DNA]</scope>
    <source>
        <strain evidence="1 2">R89-1</strain>
    </source>
</reference>
<comment type="caution">
    <text evidence="1">The sequence shown here is derived from an EMBL/GenBank/DDBJ whole genome shotgun (WGS) entry which is preliminary data.</text>
</comment>
<dbReference type="OrthoDB" id="880456at2"/>
<dbReference type="Gene3D" id="3.30.530.20">
    <property type="match status" value="1"/>
</dbReference>
<protein>
    <submittedName>
        <fullName evidence="1">Polyketide cyclase</fullName>
    </submittedName>
</protein>
<sequence>MTTMFSRIVHIPIERPWKEVYAFAADPARMPQWAAGLASGLTQDGDKWIASGPLGDVRVSFAQQNDYGVIDHIVTLPDGTEVYNALRVTPNCGGAEIAFTLLRMPGMSDADFERDAAAVFADLTTLKNMLEKK</sequence>
<dbReference type="RefSeq" id="WP_067642890.1">
    <property type="nucleotide sequence ID" value="NZ_KQ961023.1"/>
</dbReference>
<proteinExistence type="predicted"/>
<name>A0A135P596_9HYPH</name>
<dbReference type="Proteomes" id="UP000070498">
    <property type="component" value="Unassembled WGS sequence"/>
</dbReference>
<gene>
    <name evidence="1" type="ORF">ATO67_00690</name>
</gene>
<dbReference type="EMBL" id="LNUW01000015">
    <property type="protein sequence ID" value="KXG86580.1"/>
    <property type="molecule type" value="Genomic_DNA"/>
</dbReference>